<sequence length="277" mass="30193">MADDFYREDELIDIENQEAKKEDKAKRKEKRNGKLSIAIIAGLVSIVIASLSYWLLLSAENRVLSEYDRTSVYVLSSDIAAGTQITDKSYFTEKQIDSSVVPENAITDLSQIKDTYALYDLSKNTVLTDNMFYSINDAENGTKEIGISLSSLTSGVNGIIRESDYIDLYIYTGNTNSSNLTSTSETTVINNNGSVTYLNPGESISTEGTVDTSLSVSPTYKRIYVSKAFTSDGVRISNSDTTSITSRINIVVPESDADYITGAILNGASISATICTE</sequence>
<evidence type="ECO:0000256" key="1">
    <source>
        <dbReference type="SAM" id="Phobius"/>
    </source>
</evidence>
<dbReference type="EMBL" id="FNUL01000012">
    <property type="protein sequence ID" value="SEF90113.1"/>
    <property type="molecule type" value="Genomic_DNA"/>
</dbReference>
<evidence type="ECO:0000313" key="3">
    <source>
        <dbReference type="Proteomes" id="UP000236726"/>
    </source>
</evidence>
<organism evidence="2 3">
    <name type="scientific">Lachnospira multipara</name>
    <dbReference type="NCBI Taxonomy" id="28051"/>
    <lineage>
        <taxon>Bacteria</taxon>
        <taxon>Bacillati</taxon>
        <taxon>Bacillota</taxon>
        <taxon>Clostridia</taxon>
        <taxon>Lachnospirales</taxon>
        <taxon>Lachnospiraceae</taxon>
        <taxon>Lachnospira</taxon>
    </lineage>
</organism>
<feature type="transmembrane region" description="Helical" evidence="1">
    <location>
        <begin position="35"/>
        <end position="56"/>
    </location>
</feature>
<keyword evidence="3" id="KW-1185">Reference proteome</keyword>
<dbReference type="AlphaFoldDB" id="A0A1H5VSJ2"/>
<proteinExistence type="predicted"/>
<reference evidence="2 3" key="1">
    <citation type="submission" date="2016-10" db="EMBL/GenBank/DDBJ databases">
        <authorList>
            <person name="de Groot N.N."/>
        </authorList>
    </citation>
    <scope>NUCLEOTIDE SEQUENCE [LARGE SCALE GENOMIC DNA]</scope>
    <source>
        <strain evidence="2 3">D15d</strain>
    </source>
</reference>
<evidence type="ECO:0000313" key="2">
    <source>
        <dbReference type="EMBL" id="SEF90113.1"/>
    </source>
</evidence>
<dbReference type="Gene3D" id="3.90.1210.10">
    <property type="entry name" value="Antifreeze-like/N-acetylneuraminic acid synthase C-terminal domain"/>
    <property type="match status" value="1"/>
</dbReference>
<gene>
    <name evidence="2" type="ORF">SAMN05216537_11265</name>
</gene>
<dbReference type="CDD" id="cd11614">
    <property type="entry name" value="SAF_CpaB_FlgA_like"/>
    <property type="match status" value="1"/>
</dbReference>
<keyword evidence="1" id="KW-0812">Transmembrane</keyword>
<evidence type="ECO:0008006" key="4">
    <source>
        <dbReference type="Google" id="ProtNLM"/>
    </source>
</evidence>
<protein>
    <recommendedName>
        <fullName evidence="4">SAF domain-containing protein</fullName>
    </recommendedName>
</protein>
<dbReference type="RefSeq" id="WP_103953117.1">
    <property type="nucleotide sequence ID" value="NZ_FNUL01000012.1"/>
</dbReference>
<name>A0A1H5VSJ2_9FIRM</name>
<accession>A0A1H5VSJ2</accession>
<keyword evidence="1" id="KW-0472">Membrane</keyword>
<keyword evidence="1" id="KW-1133">Transmembrane helix</keyword>
<dbReference type="Proteomes" id="UP000236726">
    <property type="component" value="Unassembled WGS sequence"/>
</dbReference>